<dbReference type="PROSITE" id="PS00092">
    <property type="entry name" value="N6_MTASE"/>
    <property type="match status" value="1"/>
</dbReference>
<dbReference type="GO" id="GO:0032259">
    <property type="term" value="P:methylation"/>
    <property type="evidence" value="ECO:0007669"/>
    <property type="project" value="UniProtKB-KW"/>
</dbReference>
<dbReference type="InterPro" id="IPR007848">
    <property type="entry name" value="Small_mtfrase_dom"/>
</dbReference>
<name>A0AAJ4REB7_9BACT</name>
<dbReference type="Gene3D" id="3.40.50.150">
    <property type="entry name" value="Vaccinia Virus protein VP39"/>
    <property type="match status" value="1"/>
</dbReference>
<feature type="domain" description="Methyltransferase small" evidence="3">
    <location>
        <begin position="21"/>
        <end position="115"/>
    </location>
</feature>
<dbReference type="InterPro" id="IPR029063">
    <property type="entry name" value="SAM-dependent_MTases_sf"/>
</dbReference>
<dbReference type="GO" id="GO:0008757">
    <property type="term" value="F:S-adenosylmethionine-dependent methyltransferase activity"/>
    <property type="evidence" value="ECO:0007669"/>
    <property type="project" value="UniProtKB-ARBA"/>
</dbReference>
<reference evidence="4" key="3">
    <citation type="submission" date="2019-06" db="EMBL/GenBank/DDBJ databases">
        <title>A comparative analysis of the Nautiliaceae.</title>
        <authorList>
            <person name="Grosche A."/>
            <person name="Smedile F."/>
            <person name="Vetriani C."/>
        </authorList>
    </citation>
    <scope>NUCLEOTIDE SEQUENCE</scope>
    <source>
        <strain evidence="4">TB6</strain>
    </source>
</reference>
<gene>
    <name evidence="4" type="ORF">C6V80_04270</name>
    <name evidence="5" type="ORF">EDC58_0572</name>
</gene>
<reference evidence="5 6" key="2">
    <citation type="submission" date="2018-11" db="EMBL/GenBank/DDBJ databases">
        <title>Genomic Encyclopedia of Type Strains, Phase IV (KMG-IV): sequencing the most valuable type-strain genomes for metagenomic binning, comparative biology and taxonomic classification.</title>
        <authorList>
            <person name="Goeker M."/>
        </authorList>
    </citation>
    <scope>NUCLEOTIDE SEQUENCE [LARGE SCALE GENOMIC DNA]</scope>
    <source>
        <strain evidence="5 6">DSM 27783</strain>
    </source>
</reference>
<dbReference type="AlphaFoldDB" id="A0AAJ4REB7"/>
<evidence type="ECO:0000313" key="5">
    <source>
        <dbReference type="EMBL" id="ROR41088.1"/>
    </source>
</evidence>
<sequence>MNLYQPKNGYCYNSDTMFLYDFITKFNIKGEVLEVGGGCGVLGLLIKRDFPKINLTIIEKQKIMTEFIEKNLKENSLKAEVINDDFLDYEFKKRFDFIISNPPFYQGTLKSENEIKKIARYEEFLPMDKFFEKVNRVLSERGEFIFCYDAKRVDEIIKKLPKPLKITDMRFMHPKIDKKATLVMIRAKRHAKSMVVIHPPLIGFEGEEYSKEAAEIYKKAATNSIKV</sequence>
<evidence type="ECO:0000256" key="1">
    <source>
        <dbReference type="ARBA" id="ARBA00022603"/>
    </source>
</evidence>
<dbReference type="EMBL" id="RJVK01000001">
    <property type="protein sequence ID" value="ROR41088.1"/>
    <property type="molecule type" value="Genomic_DNA"/>
</dbReference>
<evidence type="ECO:0000256" key="2">
    <source>
        <dbReference type="ARBA" id="ARBA00022691"/>
    </source>
</evidence>
<evidence type="ECO:0000313" key="6">
    <source>
        <dbReference type="Proteomes" id="UP000272781"/>
    </source>
</evidence>
<evidence type="ECO:0000259" key="3">
    <source>
        <dbReference type="Pfam" id="PF05175"/>
    </source>
</evidence>
<dbReference type="SUPFAM" id="SSF53335">
    <property type="entry name" value="S-adenosyl-L-methionine-dependent methyltransferases"/>
    <property type="match status" value="1"/>
</dbReference>
<proteinExistence type="predicted"/>
<accession>A0AAJ4REB7</accession>
<dbReference type="PANTHER" id="PTHR47739:SF1">
    <property type="entry name" value="TRNA1(VAL) (ADENINE(37)-N6)-METHYLTRANSFERASE"/>
    <property type="match status" value="1"/>
</dbReference>
<keyword evidence="2" id="KW-0949">S-adenosyl-L-methionine</keyword>
<evidence type="ECO:0000313" key="7">
    <source>
        <dbReference type="Proteomes" id="UP000298805"/>
    </source>
</evidence>
<dbReference type="Pfam" id="PF05175">
    <property type="entry name" value="MTS"/>
    <property type="match status" value="1"/>
</dbReference>
<dbReference type="InterPro" id="IPR002052">
    <property type="entry name" value="DNA_methylase_N6_adenine_CS"/>
</dbReference>
<dbReference type="GO" id="GO:0003676">
    <property type="term" value="F:nucleic acid binding"/>
    <property type="evidence" value="ECO:0007669"/>
    <property type="project" value="InterPro"/>
</dbReference>
<dbReference type="PANTHER" id="PTHR47739">
    <property type="entry name" value="TRNA1(VAL) (ADENINE(37)-N6)-METHYLTRANSFERASE"/>
    <property type="match status" value="1"/>
</dbReference>
<dbReference type="GO" id="GO:0008170">
    <property type="term" value="F:N-methyltransferase activity"/>
    <property type="evidence" value="ECO:0007669"/>
    <property type="project" value="UniProtKB-ARBA"/>
</dbReference>
<dbReference type="Proteomes" id="UP000298805">
    <property type="component" value="Chromosome"/>
</dbReference>
<dbReference type="InterPro" id="IPR050210">
    <property type="entry name" value="tRNA_Adenine-N(6)_MTase"/>
</dbReference>
<protein>
    <submittedName>
        <fullName evidence="4">Methyltransferase</fullName>
    </submittedName>
    <submittedName>
        <fullName evidence="5">tRNA1(Val) A37 N6-methylase TrmN6</fullName>
    </submittedName>
</protein>
<evidence type="ECO:0000313" key="4">
    <source>
        <dbReference type="EMBL" id="QCI28198.1"/>
    </source>
</evidence>
<dbReference type="CDD" id="cd02440">
    <property type="entry name" value="AdoMet_MTases"/>
    <property type="match status" value="1"/>
</dbReference>
<keyword evidence="1 4" id="KW-0808">Transferase</keyword>
<dbReference type="EMBL" id="CP027432">
    <property type="protein sequence ID" value="QCI28198.1"/>
    <property type="molecule type" value="Genomic_DNA"/>
</dbReference>
<organism evidence="5 6">
    <name type="scientific">Caminibacter pacificus</name>
    <dbReference type="NCBI Taxonomy" id="1424653"/>
    <lineage>
        <taxon>Bacteria</taxon>
        <taxon>Pseudomonadati</taxon>
        <taxon>Campylobacterota</taxon>
        <taxon>Epsilonproteobacteria</taxon>
        <taxon>Nautiliales</taxon>
        <taxon>Nautiliaceae</taxon>
        <taxon>Caminibacter</taxon>
    </lineage>
</organism>
<dbReference type="RefSeq" id="WP_123351985.1">
    <property type="nucleotide sequence ID" value="NZ_CP027432.2"/>
</dbReference>
<reference evidence="7" key="1">
    <citation type="submission" date="2018-03" db="EMBL/GenBank/DDBJ databases">
        <title>A comparative analysis of the Nautiliaceae.</title>
        <authorList>
            <person name="Grosche A."/>
            <person name="Smedile F."/>
            <person name="Vetriani C."/>
        </authorList>
    </citation>
    <scope>NUCLEOTIDE SEQUENCE [LARGE SCALE GENOMIC DNA]</scope>
    <source>
        <strain evidence="7">TB6</strain>
    </source>
</reference>
<keyword evidence="7" id="KW-1185">Reference proteome</keyword>
<dbReference type="Proteomes" id="UP000272781">
    <property type="component" value="Unassembled WGS sequence"/>
</dbReference>
<keyword evidence="1 4" id="KW-0489">Methyltransferase</keyword>